<dbReference type="KEGG" id="haj:DU500_17305"/>
<keyword evidence="2" id="KW-1185">Reference proteome</keyword>
<evidence type="ECO:0000313" key="2">
    <source>
        <dbReference type="Proteomes" id="UP000253273"/>
    </source>
</evidence>
<keyword evidence="1" id="KW-0614">Plasmid</keyword>
<dbReference type="AlphaFoldDB" id="A0A345E7S6"/>
<evidence type="ECO:0000313" key="1">
    <source>
        <dbReference type="EMBL" id="AXG08248.1"/>
    </source>
</evidence>
<protein>
    <submittedName>
        <fullName evidence="1">Uncharacterized protein</fullName>
    </submittedName>
</protein>
<organism evidence="1 2">
    <name type="scientific">Haloplanus rubicundus</name>
    <dbReference type="NCBI Taxonomy" id="1547898"/>
    <lineage>
        <taxon>Archaea</taxon>
        <taxon>Methanobacteriati</taxon>
        <taxon>Methanobacteriota</taxon>
        <taxon>Stenosarchaea group</taxon>
        <taxon>Halobacteria</taxon>
        <taxon>Halobacteriales</taxon>
        <taxon>Haloferacaceae</taxon>
        <taxon>Haloplanus</taxon>
    </lineage>
</organism>
<proteinExistence type="predicted"/>
<name>A0A345E7S6_9EURY</name>
<gene>
    <name evidence="1" type="ORF">DU500_17305</name>
</gene>
<dbReference type="EMBL" id="CP031151">
    <property type="protein sequence ID" value="AXG08248.1"/>
    <property type="molecule type" value="Genomic_DNA"/>
</dbReference>
<reference evidence="1 2" key="1">
    <citation type="submission" date="2018-07" db="EMBL/GenBank/DDBJ databases">
        <title>Genome sequences of Haloplanus sp. CBA1113.</title>
        <authorList>
            <person name="Kim Y.B."/>
            <person name="Roh S.W."/>
        </authorList>
    </citation>
    <scope>NUCLEOTIDE SEQUENCE [LARGE SCALE GENOMIC DNA]</scope>
    <source>
        <strain evidence="1 2">CBA1113</strain>
        <plasmid evidence="1 2">pCBA1113-01</plasmid>
    </source>
</reference>
<geneLocation type="plasmid" evidence="1 2">
    <name>pCBA1113-01</name>
</geneLocation>
<dbReference type="Proteomes" id="UP000253273">
    <property type="component" value="Plasmid pCBA1113-01"/>
</dbReference>
<accession>A0A345E7S6</accession>
<sequence>MEGVVSFYATVAGYIQYRTLAFLEAAVGRLQTGGWLDDRQRWRVDGYVVEHGRVETTDTDQLVLVIPPGLYRNLARITTRLFVGATDGVVVISSTDGCFDGWIERPLPAAAEPTPSTDAITSIDAVDLEAFARESGLGVKRFERTPPDEYAAWQDRVCLAFHDTFDPPFPPDLADQNLD</sequence>